<name>W6ZGL5_COCMI</name>
<dbReference type="GeneID" id="19126719"/>
<reference evidence="1 2" key="1">
    <citation type="journal article" date="2013" name="PLoS Genet.">
        <title>Comparative genome structure, secondary metabolite, and effector coding capacity across Cochliobolus pathogens.</title>
        <authorList>
            <person name="Condon B.J."/>
            <person name="Leng Y."/>
            <person name="Wu D."/>
            <person name="Bushley K.E."/>
            <person name="Ohm R.A."/>
            <person name="Otillar R."/>
            <person name="Martin J."/>
            <person name="Schackwitz W."/>
            <person name="Grimwood J."/>
            <person name="MohdZainudin N."/>
            <person name="Xue C."/>
            <person name="Wang R."/>
            <person name="Manning V.A."/>
            <person name="Dhillon B."/>
            <person name="Tu Z.J."/>
            <person name="Steffenson B.J."/>
            <person name="Salamov A."/>
            <person name="Sun H."/>
            <person name="Lowry S."/>
            <person name="LaButti K."/>
            <person name="Han J."/>
            <person name="Copeland A."/>
            <person name="Lindquist E."/>
            <person name="Barry K."/>
            <person name="Schmutz J."/>
            <person name="Baker S.E."/>
            <person name="Ciuffetti L.M."/>
            <person name="Grigoriev I.V."/>
            <person name="Zhong S."/>
            <person name="Turgeon B.G."/>
        </authorList>
    </citation>
    <scope>NUCLEOTIDE SEQUENCE [LARGE SCALE GENOMIC DNA]</scope>
    <source>
        <strain evidence="1 2">ATCC 44560</strain>
    </source>
</reference>
<dbReference type="EMBL" id="KI963935">
    <property type="protein sequence ID" value="EUC49028.1"/>
    <property type="molecule type" value="Genomic_DNA"/>
</dbReference>
<dbReference type="Proteomes" id="UP000054032">
    <property type="component" value="Unassembled WGS sequence"/>
</dbReference>
<protein>
    <submittedName>
        <fullName evidence="1">Uncharacterized protein</fullName>
    </submittedName>
</protein>
<keyword evidence="2" id="KW-1185">Reference proteome</keyword>
<sequence length="66" mass="7344">MSAKAYGWSSVWVAPAMLSSHSSSSSSSSTLLVILKLYTRAQTKTYRLIHGCYISEEESQWVQARS</sequence>
<dbReference type="AlphaFoldDB" id="W6ZGL5"/>
<dbReference type="HOGENOM" id="CLU_2830810_0_0_1"/>
<dbReference type="RefSeq" id="XP_007684433.1">
    <property type="nucleotide sequence ID" value="XM_007686243.1"/>
</dbReference>
<gene>
    <name evidence="1" type="ORF">COCMIDRAFT_85714</name>
</gene>
<proteinExistence type="predicted"/>
<evidence type="ECO:0000313" key="2">
    <source>
        <dbReference type="Proteomes" id="UP000054032"/>
    </source>
</evidence>
<organism evidence="1 2">
    <name type="scientific">Bipolaris oryzae ATCC 44560</name>
    <dbReference type="NCBI Taxonomy" id="930090"/>
    <lineage>
        <taxon>Eukaryota</taxon>
        <taxon>Fungi</taxon>
        <taxon>Dikarya</taxon>
        <taxon>Ascomycota</taxon>
        <taxon>Pezizomycotina</taxon>
        <taxon>Dothideomycetes</taxon>
        <taxon>Pleosporomycetidae</taxon>
        <taxon>Pleosporales</taxon>
        <taxon>Pleosporineae</taxon>
        <taxon>Pleosporaceae</taxon>
        <taxon>Bipolaris</taxon>
    </lineage>
</organism>
<dbReference type="KEGG" id="bor:COCMIDRAFT_85714"/>
<evidence type="ECO:0000313" key="1">
    <source>
        <dbReference type="EMBL" id="EUC49028.1"/>
    </source>
</evidence>
<accession>W6ZGL5</accession>